<gene>
    <name evidence="2" type="ORF">LENED_010410</name>
</gene>
<dbReference type="EMBL" id="BDGU01000627">
    <property type="protein sequence ID" value="GAW08354.1"/>
    <property type="molecule type" value="Genomic_DNA"/>
</dbReference>
<protein>
    <submittedName>
        <fullName evidence="2">Uncharacterized protein</fullName>
    </submittedName>
</protein>
<evidence type="ECO:0000313" key="3">
    <source>
        <dbReference type="Proteomes" id="UP000188533"/>
    </source>
</evidence>
<evidence type="ECO:0000313" key="2">
    <source>
        <dbReference type="EMBL" id="GAW08354.1"/>
    </source>
</evidence>
<comment type="caution">
    <text evidence="2">The sequence shown here is derived from an EMBL/GenBank/DDBJ whole genome shotgun (WGS) entry which is preliminary data.</text>
</comment>
<dbReference type="Proteomes" id="UP000188533">
    <property type="component" value="Unassembled WGS sequence"/>
</dbReference>
<proteinExistence type="predicted"/>
<sequence>MRLEAESGTSAPAGQDFGRQGLLGTVVGNTRWDLQLVDNGLAVCALVQVHVPDKDAIGIIWDPYPKSTA</sequence>
<reference evidence="2 3" key="2">
    <citation type="submission" date="2017-02" db="EMBL/GenBank/DDBJ databases">
        <title>A genome survey and senescence transcriptome analysis in Lentinula edodes.</title>
        <authorList>
            <person name="Sakamoto Y."/>
            <person name="Nakade K."/>
            <person name="Sato S."/>
            <person name="Yoshida Y."/>
            <person name="Miyazaki K."/>
            <person name="Natsume S."/>
            <person name="Konno N."/>
        </authorList>
    </citation>
    <scope>NUCLEOTIDE SEQUENCE [LARGE SCALE GENOMIC DNA]</scope>
    <source>
        <strain evidence="2 3">NBRC 111202</strain>
    </source>
</reference>
<dbReference type="AlphaFoldDB" id="A0A1Q3EML5"/>
<keyword evidence="3" id="KW-1185">Reference proteome</keyword>
<organism evidence="2 3">
    <name type="scientific">Lentinula edodes</name>
    <name type="common">Shiitake mushroom</name>
    <name type="synonym">Lentinus edodes</name>
    <dbReference type="NCBI Taxonomy" id="5353"/>
    <lineage>
        <taxon>Eukaryota</taxon>
        <taxon>Fungi</taxon>
        <taxon>Dikarya</taxon>
        <taxon>Basidiomycota</taxon>
        <taxon>Agaricomycotina</taxon>
        <taxon>Agaricomycetes</taxon>
        <taxon>Agaricomycetidae</taxon>
        <taxon>Agaricales</taxon>
        <taxon>Marasmiineae</taxon>
        <taxon>Omphalotaceae</taxon>
        <taxon>Lentinula</taxon>
    </lineage>
</organism>
<accession>A0A1Q3EML5</accession>
<evidence type="ECO:0000256" key="1">
    <source>
        <dbReference type="SAM" id="MobiDB-lite"/>
    </source>
</evidence>
<feature type="region of interest" description="Disordered" evidence="1">
    <location>
        <begin position="1"/>
        <end position="20"/>
    </location>
</feature>
<reference evidence="2 3" key="1">
    <citation type="submission" date="2016-08" db="EMBL/GenBank/DDBJ databases">
        <authorList>
            <consortium name="Lentinula edodes genome sequencing consortium"/>
            <person name="Sakamoto Y."/>
            <person name="Nakade K."/>
            <person name="Sato S."/>
            <person name="Yoshida Y."/>
            <person name="Miyazaki K."/>
            <person name="Natsume S."/>
            <person name="Konno N."/>
        </authorList>
    </citation>
    <scope>NUCLEOTIDE SEQUENCE [LARGE SCALE GENOMIC DNA]</scope>
    <source>
        <strain evidence="2 3">NBRC 111202</strain>
    </source>
</reference>
<name>A0A1Q3EML5_LENED</name>